<keyword evidence="6" id="KW-0732">Signal</keyword>
<dbReference type="InterPro" id="IPR036737">
    <property type="entry name" value="OmpA-like_sf"/>
</dbReference>
<dbReference type="CDD" id="cd07185">
    <property type="entry name" value="OmpA_C-like"/>
    <property type="match status" value="1"/>
</dbReference>
<dbReference type="InterPro" id="IPR050330">
    <property type="entry name" value="Bact_OuterMem_StrucFunc"/>
</dbReference>
<dbReference type="PRINTS" id="PR01023">
    <property type="entry name" value="NAFLGMOTY"/>
</dbReference>
<dbReference type="EMBL" id="JAQNDM010000002">
    <property type="protein sequence ID" value="MDC0709813.1"/>
    <property type="molecule type" value="Genomic_DNA"/>
</dbReference>
<dbReference type="InterPro" id="IPR006665">
    <property type="entry name" value="OmpA-like"/>
</dbReference>
<dbReference type="InterPro" id="IPR028974">
    <property type="entry name" value="TSP_type-3_rpt"/>
</dbReference>
<dbReference type="PANTHER" id="PTHR30329">
    <property type="entry name" value="STATOR ELEMENT OF FLAGELLAR MOTOR COMPLEX"/>
    <property type="match status" value="1"/>
</dbReference>
<dbReference type="PROSITE" id="PS51123">
    <property type="entry name" value="OMPA_2"/>
    <property type="match status" value="1"/>
</dbReference>
<sequence length="584" mass="62711">MRHLLLSILCLLSVCIPAREAIAQQRQGFQLNRYEPTPPGETSLMVDAPRFEAGTFAVGLSLNYAYKPLVLGAENENGEFKTLRVLIAHQLLGSLDLAGSFCDCATFSLSIPLVLLERGGSAASTFPCASPTGSRAALAMIQAVAPLEQVAGMAPVRGISPSDPRLGMMFRLYGKPGKTPFFISAGGYLWIPLRKFLERGAAHTGDEEARILPKLVLGGYRRRLHWSLTGAFLLRPEAHLGTLPVPDGSTAGSEVQVGGSLRYVSPGGALAMGPEVQLGTLISPKGHAFKPFYTSLEALLGLHVDLSQRLQLGLAAGAGLLRQPGTPDFRFLFRFAYHSRPAGRIRPVPVRAVLEQDPDGDGVLGLKDHCPDTPQGEHPHPLQPGCPVPVPVPPPVSVSVPAPASSLVSVSIDSAPIPPVGDRDQDHIFDDVDSCPDQPGIPNPESQKHGCPGLVELKEGKLLFREPVVFATNTDTLLEESFPLLQAMADVLQGSPWIKRVRIEGHTDDQGFANFNTLLSIRRAQGVMRWLQAQGVAPERMEAEGYGESRPITSNDTPQGRATNRRVDVLILDPSPVQPAEANP</sequence>
<evidence type="ECO:0000256" key="6">
    <source>
        <dbReference type="SAM" id="SignalP"/>
    </source>
</evidence>
<dbReference type="InterPro" id="IPR006664">
    <property type="entry name" value="OMP_bac"/>
</dbReference>
<feature type="signal peptide" evidence="6">
    <location>
        <begin position="1"/>
        <end position="23"/>
    </location>
</feature>
<evidence type="ECO:0000313" key="8">
    <source>
        <dbReference type="EMBL" id="MDC0709813.1"/>
    </source>
</evidence>
<dbReference type="Pfam" id="PF00691">
    <property type="entry name" value="OmpA"/>
    <property type="match status" value="1"/>
</dbReference>
<dbReference type="SUPFAM" id="SSF103088">
    <property type="entry name" value="OmpA-like"/>
    <property type="match status" value="1"/>
</dbReference>
<feature type="domain" description="OmpA-like" evidence="7">
    <location>
        <begin position="457"/>
        <end position="575"/>
    </location>
</feature>
<proteinExistence type="predicted"/>
<keyword evidence="2 4" id="KW-0472">Membrane</keyword>
<dbReference type="RefSeq" id="WP_272138693.1">
    <property type="nucleotide sequence ID" value="NZ_JAQNDM010000002.1"/>
</dbReference>
<comment type="subcellular location">
    <subcellularLocation>
        <location evidence="1">Cell outer membrane</location>
    </subcellularLocation>
</comment>
<comment type="caution">
    <text evidence="8">The sequence shown here is derived from an EMBL/GenBank/DDBJ whole genome shotgun (WGS) entry which is preliminary data.</text>
</comment>
<protein>
    <submittedName>
        <fullName evidence="8">OmpA family protein</fullName>
    </submittedName>
</protein>
<feature type="chain" id="PRO_5045330535" evidence="6">
    <location>
        <begin position="24"/>
        <end position="584"/>
    </location>
</feature>
<dbReference type="PRINTS" id="PR01021">
    <property type="entry name" value="OMPADOMAIN"/>
</dbReference>
<feature type="compositionally biased region" description="Polar residues" evidence="5">
    <location>
        <begin position="551"/>
        <end position="562"/>
    </location>
</feature>
<evidence type="ECO:0000256" key="4">
    <source>
        <dbReference type="PROSITE-ProRule" id="PRU00473"/>
    </source>
</evidence>
<reference evidence="8 9" key="1">
    <citation type="submission" date="2022-11" db="EMBL/GenBank/DDBJ databases">
        <title>Minimal conservation of predation-associated metabolite biosynthetic gene clusters underscores biosynthetic potential of Myxococcota including descriptions for ten novel species: Archangium lansinium sp. nov., Myxococcus landrumus sp. nov., Nannocystis bai.</title>
        <authorList>
            <person name="Ahearne A."/>
            <person name="Stevens C."/>
            <person name="Dowd S."/>
        </authorList>
    </citation>
    <scope>NUCLEOTIDE SEQUENCE [LARGE SCALE GENOMIC DNA]</scope>
    <source>
        <strain evidence="8 9">NCWAL01</strain>
    </source>
</reference>
<evidence type="ECO:0000256" key="1">
    <source>
        <dbReference type="ARBA" id="ARBA00004442"/>
    </source>
</evidence>
<dbReference type="PANTHER" id="PTHR30329:SF21">
    <property type="entry name" value="LIPOPROTEIN YIAD-RELATED"/>
    <property type="match status" value="1"/>
</dbReference>
<feature type="region of interest" description="Disordered" evidence="5">
    <location>
        <begin position="542"/>
        <end position="584"/>
    </location>
</feature>
<dbReference type="SUPFAM" id="SSF103647">
    <property type="entry name" value="TSP type-3 repeat"/>
    <property type="match status" value="1"/>
</dbReference>
<evidence type="ECO:0000256" key="5">
    <source>
        <dbReference type="SAM" id="MobiDB-lite"/>
    </source>
</evidence>
<organism evidence="8 9">
    <name type="scientific">Stigmatella ashevillensis</name>
    <dbReference type="NCBI Taxonomy" id="2995309"/>
    <lineage>
        <taxon>Bacteria</taxon>
        <taxon>Pseudomonadati</taxon>
        <taxon>Myxococcota</taxon>
        <taxon>Myxococcia</taxon>
        <taxon>Myxococcales</taxon>
        <taxon>Cystobacterineae</taxon>
        <taxon>Archangiaceae</taxon>
        <taxon>Stigmatella</taxon>
    </lineage>
</organism>
<keyword evidence="3" id="KW-0998">Cell outer membrane</keyword>
<gene>
    <name evidence="8" type="ORF">POL68_15175</name>
</gene>
<evidence type="ECO:0000259" key="7">
    <source>
        <dbReference type="PROSITE" id="PS51123"/>
    </source>
</evidence>
<evidence type="ECO:0000313" key="9">
    <source>
        <dbReference type="Proteomes" id="UP001221838"/>
    </source>
</evidence>
<keyword evidence="9" id="KW-1185">Reference proteome</keyword>
<dbReference type="Gene3D" id="3.30.1330.60">
    <property type="entry name" value="OmpA-like domain"/>
    <property type="match status" value="1"/>
</dbReference>
<name>A0ABT5D9K6_9BACT</name>
<evidence type="ECO:0000256" key="3">
    <source>
        <dbReference type="ARBA" id="ARBA00023237"/>
    </source>
</evidence>
<accession>A0ABT5D9K6</accession>
<dbReference type="Proteomes" id="UP001221838">
    <property type="component" value="Unassembled WGS sequence"/>
</dbReference>
<evidence type="ECO:0000256" key="2">
    <source>
        <dbReference type="ARBA" id="ARBA00023136"/>
    </source>
</evidence>